<dbReference type="RefSeq" id="WP_126997365.1">
    <property type="nucleotide sequence ID" value="NZ_JBNPXW010000010.1"/>
</dbReference>
<dbReference type="Proteomes" id="UP000280346">
    <property type="component" value="Unassembled WGS sequence"/>
</dbReference>
<evidence type="ECO:0000313" key="2">
    <source>
        <dbReference type="EMBL" id="RUQ72911.1"/>
    </source>
</evidence>
<proteinExistence type="predicted"/>
<keyword evidence="3" id="KW-1185">Reference proteome</keyword>
<organism evidence="2 3">
    <name type="scientific">Azospirillum doebereinerae</name>
    <dbReference type="NCBI Taxonomy" id="92933"/>
    <lineage>
        <taxon>Bacteria</taxon>
        <taxon>Pseudomonadati</taxon>
        <taxon>Pseudomonadota</taxon>
        <taxon>Alphaproteobacteria</taxon>
        <taxon>Rhodospirillales</taxon>
        <taxon>Azospirillaceae</taxon>
        <taxon>Azospirillum</taxon>
    </lineage>
</organism>
<name>A0A433JAL5_9PROT</name>
<dbReference type="OrthoDB" id="7306087at2"/>
<evidence type="ECO:0000256" key="1">
    <source>
        <dbReference type="SAM" id="MobiDB-lite"/>
    </source>
</evidence>
<dbReference type="EMBL" id="RZIJ01000006">
    <property type="protein sequence ID" value="RUQ72911.1"/>
    <property type="molecule type" value="Genomic_DNA"/>
</dbReference>
<dbReference type="AlphaFoldDB" id="A0A433JAL5"/>
<feature type="region of interest" description="Disordered" evidence="1">
    <location>
        <begin position="171"/>
        <end position="208"/>
    </location>
</feature>
<comment type="caution">
    <text evidence="2">The sequence shown here is derived from an EMBL/GenBank/DDBJ whole genome shotgun (WGS) entry which is preliminary data.</text>
</comment>
<gene>
    <name evidence="2" type="ORF">EJ913_10140</name>
</gene>
<protein>
    <submittedName>
        <fullName evidence="2">Uncharacterized protein</fullName>
    </submittedName>
</protein>
<sequence>MPSAIDVFGGAVLVLGLTALGLSVIFEATRLSATAGRQALVRRRIQDREREKIDQKRSLDEALTEEAARQATLDGLLTERSRVLAATNSLKMSKIEMVHEVGDPVPGAVLYQAELRTGGDSVRPEQRRIVFAREIWERGNIAHVWAETPEAAMAAIQRAFNAKSGIVATRLQRAASASRPAEQADGAPPPKRTPDRPPLRVAGSSRAA</sequence>
<reference evidence="2 3" key="1">
    <citation type="submission" date="2018-12" db="EMBL/GenBank/DDBJ databases">
        <authorList>
            <person name="Yang Y."/>
        </authorList>
    </citation>
    <scope>NUCLEOTIDE SEQUENCE [LARGE SCALE GENOMIC DNA]</scope>
    <source>
        <strain evidence="2 3">GSF71</strain>
    </source>
</reference>
<evidence type="ECO:0000313" key="3">
    <source>
        <dbReference type="Proteomes" id="UP000280346"/>
    </source>
</evidence>
<accession>A0A433JAL5</accession>